<protein>
    <submittedName>
        <fullName evidence="3">Amidase</fullName>
    </submittedName>
</protein>
<dbReference type="Proteomes" id="UP001321249">
    <property type="component" value="Unassembled WGS sequence"/>
</dbReference>
<dbReference type="InterPro" id="IPR036928">
    <property type="entry name" value="AS_sf"/>
</dbReference>
<dbReference type="GO" id="GO:0003824">
    <property type="term" value="F:catalytic activity"/>
    <property type="evidence" value="ECO:0007669"/>
    <property type="project" value="InterPro"/>
</dbReference>
<dbReference type="PROSITE" id="PS00571">
    <property type="entry name" value="AMIDASES"/>
    <property type="match status" value="1"/>
</dbReference>
<dbReference type="NCBIfam" id="NF005686">
    <property type="entry name" value="PRK07486.1"/>
    <property type="match status" value="1"/>
</dbReference>
<keyword evidence="4" id="KW-1185">Reference proteome</keyword>
<dbReference type="PANTHER" id="PTHR11895:SF76">
    <property type="entry name" value="INDOLEACETAMIDE HYDROLASE"/>
    <property type="match status" value="1"/>
</dbReference>
<dbReference type="EMBL" id="WMBE01000002">
    <property type="protein sequence ID" value="MDG0867006.1"/>
    <property type="molecule type" value="Genomic_DNA"/>
</dbReference>
<evidence type="ECO:0000313" key="4">
    <source>
        <dbReference type="Proteomes" id="UP001219901"/>
    </source>
</evidence>
<organism evidence="3 4">
    <name type="scientific">Candidatus Lucifugimonas marina</name>
    <dbReference type="NCBI Taxonomy" id="3038979"/>
    <lineage>
        <taxon>Bacteria</taxon>
        <taxon>Bacillati</taxon>
        <taxon>Chloroflexota</taxon>
        <taxon>Dehalococcoidia</taxon>
        <taxon>SAR202 cluster</taxon>
        <taxon>Candidatus Lucifugimonadales</taxon>
        <taxon>Candidatus Lucifugimonadaceae</taxon>
        <taxon>Candidatus Lucifugimonas</taxon>
    </lineage>
</organism>
<feature type="domain" description="Amidase" evidence="1">
    <location>
        <begin position="22"/>
        <end position="446"/>
    </location>
</feature>
<evidence type="ECO:0000259" key="1">
    <source>
        <dbReference type="Pfam" id="PF01425"/>
    </source>
</evidence>
<dbReference type="SUPFAM" id="SSF75304">
    <property type="entry name" value="Amidase signature (AS) enzymes"/>
    <property type="match status" value="1"/>
</dbReference>
<evidence type="ECO:0000313" key="2">
    <source>
        <dbReference type="EMBL" id="MDG0867006.1"/>
    </source>
</evidence>
<dbReference type="Proteomes" id="UP001219901">
    <property type="component" value="Chromosome"/>
</dbReference>
<gene>
    <name evidence="2" type="ORF">GKO46_07960</name>
    <name evidence="3" type="ORF">GKO48_01965</name>
</gene>
<dbReference type="EMBL" id="CP046147">
    <property type="protein sequence ID" value="WFG40735.1"/>
    <property type="molecule type" value="Genomic_DNA"/>
</dbReference>
<proteinExistence type="predicted"/>
<evidence type="ECO:0000313" key="5">
    <source>
        <dbReference type="Proteomes" id="UP001321249"/>
    </source>
</evidence>
<accession>A0AAJ5ZGW7</accession>
<dbReference type="AlphaFoldDB" id="A0AAJ5ZGW7"/>
<evidence type="ECO:0000313" key="3">
    <source>
        <dbReference type="EMBL" id="WFG40735.1"/>
    </source>
</evidence>
<sequence length="467" mass="50196">MVFKSAREQAKLIADGEILSEELVNAHLDQIERVNPAVNAMVTMGAESALKQACEADMARMAGEEMGPLYGLPIAVKDLQNTKGILTTHGSPIYAENIPTSDALIVERVKKAGAIVIGKSNTPEFGAGSQTFNAVFGSTKNPYDVSKTCGGSSGGAGVALATGMTTIATGSDLGGSLRNPAAWSNVVGIRPSPGRVPAVGSDLGWSTLSTDGPMGRTVDDVALQLSVMAGDDPRSPLSLRESATGYAGSLERDFKGVRIAWSKDLGGRPIDAENSRVTEAQKHVFEDLGLIVEDDEPDLSSTDEIFQVLRAYSFAIKHEGHLRDHPELLKETVRWNAEQGLKQSAIDVAHAEELRTRLWEQLLLFFDKYEFLALPVTSVPPFSIDLEYPTDINGVEPETYLDWMWPCYTISVTGLPAMSVPAGFTKDGLPVGLQLVGRPRDEMGLLQLASAFEGETNFYKQRPGVVG</sequence>
<dbReference type="InterPro" id="IPR020556">
    <property type="entry name" value="Amidase_CS"/>
</dbReference>
<dbReference type="InterPro" id="IPR000120">
    <property type="entry name" value="Amidase"/>
</dbReference>
<dbReference type="PANTHER" id="PTHR11895">
    <property type="entry name" value="TRANSAMIDASE"/>
    <property type="match status" value="1"/>
</dbReference>
<reference evidence="4" key="3">
    <citation type="submission" date="2023-06" db="EMBL/GenBank/DDBJ databases">
        <title>Pangenomics reveal diversification of enzyme families and niche specialization in globally abundant SAR202 bacteria.</title>
        <authorList>
            <person name="Saw J.H.W."/>
        </authorList>
    </citation>
    <scope>NUCLEOTIDE SEQUENCE [LARGE SCALE GENOMIC DNA]</scope>
    <source>
        <strain evidence="4">JH1073</strain>
    </source>
</reference>
<dbReference type="InterPro" id="IPR023631">
    <property type="entry name" value="Amidase_dom"/>
</dbReference>
<dbReference type="Pfam" id="PF01425">
    <property type="entry name" value="Amidase"/>
    <property type="match status" value="1"/>
</dbReference>
<name>A0AAJ5ZGW7_9CHLR</name>
<reference evidence="4 5" key="1">
    <citation type="submission" date="2019-11" db="EMBL/GenBank/DDBJ databases">
        <authorList>
            <person name="Cho J.-C."/>
        </authorList>
    </citation>
    <scope>NUCLEOTIDE SEQUENCE [LARGE SCALE GENOMIC DNA]</scope>
    <source>
        <strain evidence="3 4">JH1073</strain>
        <strain evidence="2 5">JH702</strain>
    </source>
</reference>
<dbReference type="Gene3D" id="3.90.1300.10">
    <property type="entry name" value="Amidase signature (AS) domain"/>
    <property type="match status" value="1"/>
</dbReference>
<reference evidence="3" key="2">
    <citation type="journal article" date="2023" name="Nat. Commun.">
        <title>Cultivation of marine bacteria of the SAR202 clade.</title>
        <authorList>
            <person name="Lim Y."/>
            <person name="Seo J.H."/>
            <person name="Giovannoni S.J."/>
            <person name="Kang I."/>
            <person name="Cho J.C."/>
        </authorList>
    </citation>
    <scope>NUCLEOTIDE SEQUENCE</scope>
    <source>
        <strain evidence="3">JH1073</strain>
    </source>
</reference>